<proteinExistence type="predicted"/>
<feature type="region of interest" description="Disordered" evidence="1">
    <location>
        <begin position="1"/>
        <end position="43"/>
    </location>
</feature>
<dbReference type="EMBL" id="SRLO01001321">
    <property type="protein sequence ID" value="TNN38965.1"/>
    <property type="molecule type" value="Genomic_DNA"/>
</dbReference>
<evidence type="ECO:0000313" key="2">
    <source>
        <dbReference type="EMBL" id="TNN38965.1"/>
    </source>
</evidence>
<gene>
    <name evidence="2" type="ORF">EYF80_050862</name>
</gene>
<accession>A0A4Z2FDK4</accession>
<organism evidence="2 3">
    <name type="scientific">Liparis tanakae</name>
    <name type="common">Tanaka's snailfish</name>
    <dbReference type="NCBI Taxonomy" id="230148"/>
    <lineage>
        <taxon>Eukaryota</taxon>
        <taxon>Metazoa</taxon>
        <taxon>Chordata</taxon>
        <taxon>Craniata</taxon>
        <taxon>Vertebrata</taxon>
        <taxon>Euteleostomi</taxon>
        <taxon>Actinopterygii</taxon>
        <taxon>Neopterygii</taxon>
        <taxon>Teleostei</taxon>
        <taxon>Neoteleostei</taxon>
        <taxon>Acanthomorphata</taxon>
        <taxon>Eupercaria</taxon>
        <taxon>Perciformes</taxon>
        <taxon>Cottioidei</taxon>
        <taxon>Cottales</taxon>
        <taxon>Liparidae</taxon>
        <taxon>Liparis</taxon>
    </lineage>
</organism>
<name>A0A4Z2FDK4_9TELE</name>
<sequence length="261" mass="28156">MASASSAIRRRVSLSQPGSSEMGTTLRWRSGPSSTGGSRGQQARADPLLGELRPVGGGPVGVAPHQRSTPGGLHRGLGLEDRHVRRSSAPVQARGGKGGTGRLHGDRCFTAVQEGSVTHLPQQLRKSFERLRLRMRSTRGAHRSMAEWEERHAVTRKHGARPRTLSSGPLNLLITSRAWYSVWGGRRVAGGGKLRPACCCCCCFQEEEEEEEEEEGVCLLKAVCRRRSRASEGEKGAFEGVLGSFSGWEAESESVWGGASA</sequence>
<evidence type="ECO:0000256" key="1">
    <source>
        <dbReference type="SAM" id="MobiDB-lite"/>
    </source>
</evidence>
<dbReference type="AlphaFoldDB" id="A0A4Z2FDK4"/>
<comment type="caution">
    <text evidence="2">The sequence shown here is derived from an EMBL/GenBank/DDBJ whole genome shotgun (WGS) entry which is preliminary data.</text>
</comment>
<keyword evidence="3" id="KW-1185">Reference proteome</keyword>
<feature type="compositionally biased region" description="Low complexity" evidence="1">
    <location>
        <begin position="27"/>
        <end position="36"/>
    </location>
</feature>
<dbReference type="Proteomes" id="UP000314294">
    <property type="component" value="Unassembled WGS sequence"/>
</dbReference>
<evidence type="ECO:0000313" key="3">
    <source>
        <dbReference type="Proteomes" id="UP000314294"/>
    </source>
</evidence>
<reference evidence="2 3" key="1">
    <citation type="submission" date="2019-03" db="EMBL/GenBank/DDBJ databases">
        <title>First draft genome of Liparis tanakae, snailfish: a comprehensive survey of snailfish specific genes.</title>
        <authorList>
            <person name="Kim W."/>
            <person name="Song I."/>
            <person name="Jeong J.-H."/>
            <person name="Kim D."/>
            <person name="Kim S."/>
            <person name="Ryu S."/>
            <person name="Song J.Y."/>
            <person name="Lee S.K."/>
        </authorList>
    </citation>
    <scope>NUCLEOTIDE SEQUENCE [LARGE SCALE GENOMIC DNA]</scope>
    <source>
        <tissue evidence="2">Muscle</tissue>
    </source>
</reference>
<protein>
    <submittedName>
        <fullName evidence="2">Uncharacterized protein</fullName>
    </submittedName>
</protein>